<dbReference type="PANTHER" id="PTHR43081:SF1">
    <property type="entry name" value="ADENYLATE CYCLASE, TERMINAL-DIFFERENTIATION SPECIFIC"/>
    <property type="match status" value="1"/>
</dbReference>
<dbReference type="GO" id="GO:0009190">
    <property type="term" value="P:cyclic nucleotide biosynthetic process"/>
    <property type="evidence" value="ECO:0007669"/>
    <property type="project" value="InterPro"/>
</dbReference>
<accession>A0A7X1NI77</accession>
<evidence type="ECO:0000259" key="2">
    <source>
        <dbReference type="PROSITE" id="PS50125"/>
    </source>
</evidence>
<dbReference type="SUPFAM" id="SSF49879">
    <property type="entry name" value="SMAD/FHA domain"/>
    <property type="match status" value="1"/>
</dbReference>
<evidence type="ECO:0000259" key="1">
    <source>
        <dbReference type="PROSITE" id="PS50006"/>
    </source>
</evidence>
<dbReference type="CDD" id="cd00060">
    <property type="entry name" value="FHA"/>
    <property type="match status" value="1"/>
</dbReference>
<dbReference type="InterPro" id="IPR008984">
    <property type="entry name" value="SMAD_FHA_dom_sf"/>
</dbReference>
<dbReference type="InterPro" id="IPR050697">
    <property type="entry name" value="Adenylyl/Guanylyl_Cyclase_3/4"/>
</dbReference>
<dbReference type="Gene3D" id="2.60.200.20">
    <property type="match status" value="1"/>
</dbReference>
<dbReference type="InterPro" id="IPR000253">
    <property type="entry name" value="FHA_dom"/>
</dbReference>
<name>A0A7X1NI77_9BURK</name>
<dbReference type="PROSITE" id="PS50006">
    <property type="entry name" value="FHA_DOMAIN"/>
    <property type="match status" value="1"/>
</dbReference>
<sequence length="306" mass="33230">MNDKSKRPLSCESVMFADVSRSTELYETVGDMLAFEAIAQCIALMKSCSEALGGRIVKTIGDEVMAVFPYAEHAMQAAIDMQLAVSGLPAVAGQPMSLRIGFHHGPVLPDERGDVFGDTVNLAARLADFAAPGQVVTSKDAVECLPARLRQMSRHLYPIQVRGKRQPTELFEAIWQQGADLTITGNDLQRLPCSSLLTLRYGDVCVEMSEASALVTIGRGANMSIVVHDRRASRVHASIECRSGKYVLRDCSSNGTRITIDGGHELMLRRDEVTLWGQGWISFGPSGGDEAERVEFSSRRLSGPSG</sequence>
<evidence type="ECO:0000313" key="3">
    <source>
        <dbReference type="EMBL" id="MPW22435.1"/>
    </source>
</evidence>
<dbReference type="SUPFAM" id="SSF55073">
    <property type="entry name" value="Nucleotide cyclase"/>
    <property type="match status" value="1"/>
</dbReference>
<comment type="caution">
    <text evidence="3">The sequence shown here is derived from an EMBL/GenBank/DDBJ whole genome shotgun (WGS) entry which is preliminary data.</text>
</comment>
<organism evidence="3 4">
    <name type="scientific">Paraburkholderia franconis</name>
    <dbReference type="NCBI Taxonomy" id="2654983"/>
    <lineage>
        <taxon>Bacteria</taxon>
        <taxon>Pseudomonadati</taxon>
        <taxon>Pseudomonadota</taxon>
        <taxon>Betaproteobacteria</taxon>
        <taxon>Burkholderiales</taxon>
        <taxon>Burkholderiaceae</taxon>
        <taxon>Paraburkholderia</taxon>
    </lineage>
</organism>
<dbReference type="AlphaFoldDB" id="A0A7X1NI77"/>
<dbReference type="InterPro" id="IPR001054">
    <property type="entry name" value="A/G_cyclase"/>
</dbReference>
<feature type="domain" description="FHA" evidence="1">
    <location>
        <begin position="215"/>
        <end position="259"/>
    </location>
</feature>
<protein>
    <submittedName>
        <fullName evidence="3">FHA domain-containing protein</fullName>
    </submittedName>
</protein>
<evidence type="ECO:0000313" key="4">
    <source>
        <dbReference type="Proteomes" id="UP000484381"/>
    </source>
</evidence>
<dbReference type="PROSITE" id="PS50125">
    <property type="entry name" value="GUANYLATE_CYCLASE_2"/>
    <property type="match status" value="1"/>
</dbReference>
<proteinExistence type="predicted"/>
<dbReference type="PANTHER" id="PTHR43081">
    <property type="entry name" value="ADENYLATE CYCLASE, TERMINAL-DIFFERENTIATION SPECIFIC-RELATED"/>
    <property type="match status" value="1"/>
</dbReference>
<dbReference type="SMART" id="SM00044">
    <property type="entry name" value="CYCc"/>
    <property type="match status" value="1"/>
</dbReference>
<reference evidence="3 4" key="1">
    <citation type="submission" date="2019-10" db="EMBL/GenBank/DDBJ databases">
        <title>Paraburkholderia sp. isolated from nodules of Mimosa pudica from Brazilian Atlantic Forest soils.</title>
        <authorList>
            <person name="Paulitsch F."/>
            <person name="Hungria M."/>
            <person name="Dall'Agnol R."/>
        </authorList>
    </citation>
    <scope>NUCLEOTIDE SEQUENCE [LARGE SCALE GENOMIC DNA]</scope>
    <source>
        <strain evidence="3 4">CNPSo 3157</strain>
    </source>
</reference>
<dbReference type="RefSeq" id="WP_152767079.1">
    <property type="nucleotide sequence ID" value="NZ_WHNP01000066.1"/>
</dbReference>
<gene>
    <name evidence="3" type="ORF">GCT13_37825</name>
</gene>
<dbReference type="GO" id="GO:0035556">
    <property type="term" value="P:intracellular signal transduction"/>
    <property type="evidence" value="ECO:0007669"/>
    <property type="project" value="InterPro"/>
</dbReference>
<dbReference type="Pfam" id="PF00211">
    <property type="entry name" value="Guanylate_cyc"/>
    <property type="match status" value="1"/>
</dbReference>
<feature type="domain" description="Guanylate cyclase" evidence="2">
    <location>
        <begin position="13"/>
        <end position="127"/>
    </location>
</feature>
<dbReference type="EMBL" id="WHNP01000066">
    <property type="protein sequence ID" value="MPW22435.1"/>
    <property type="molecule type" value="Genomic_DNA"/>
</dbReference>
<dbReference type="Gene3D" id="3.30.70.1230">
    <property type="entry name" value="Nucleotide cyclase"/>
    <property type="match status" value="1"/>
</dbReference>
<dbReference type="GO" id="GO:0004016">
    <property type="term" value="F:adenylate cyclase activity"/>
    <property type="evidence" value="ECO:0007669"/>
    <property type="project" value="UniProtKB-ARBA"/>
</dbReference>
<dbReference type="Pfam" id="PF00498">
    <property type="entry name" value="FHA"/>
    <property type="match status" value="1"/>
</dbReference>
<dbReference type="SMART" id="SM00240">
    <property type="entry name" value="FHA"/>
    <property type="match status" value="1"/>
</dbReference>
<dbReference type="InterPro" id="IPR029787">
    <property type="entry name" value="Nucleotide_cyclase"/>
</dbReference>
<dbReference type="CDD" id="cd07302">
    <property type="entry name" value="CHD"/>
    <property type="match status" value="1"/>
</dbReference>
<dbReference type="Proteomes" id="UP000484381">
    <property type="component" value="Unassembled WGS sequence"/>
</dbReference>
<keyword evidence="4" id="KW-1185">Reference proteome</keyword>